<reference evidence="2" key="1">
    <citation type="journal article" date="2012" name="Proc. Natl. Acad. Sci. U.S.A.">
        <title>Antigenic diversity is generated by distinct evolutionary mechanisms in African trypanosome species.</title>
        <authorList>
            <person name="Jackson A.P."/>
            <person name="Berry A."/>
            <person name="Aslett M."/>
            <person name="Allison H.C."/>
            <person name="Burton P."/>
            <person name="Vavrova-Anderson J."/>
            <person name="Brown R."/>
            <person name="Browne H."/>
            <person name="Corton N."/>
            <person name="Hauser H."/>
            <person name="Gamble J."/>
            <person name="Gilderthorp R."/>
            <person name="Marcello L."/>
            <person name="McQuillan J."/>
            <person name="Otto T.D."/>
            <person name="Quail M.A."/>
            <person name="Sanders M.J."/>
            <person name="van Tonder A."/>
            <person name="Ginger M.L."/>
            <person name="Field M.C."/>
            <person name="Barry J.D."/>
            <person name="Hertz-Fowler C."/>
            <person name="Berriman M."/>
        </authorList>
    </citation>
    <scope>NUCLEOTIDE SEQUENCE</scope>
    <source>
        <strain evidence="2">IL3000</strain>
    </source>
</reference>
<dbReference type="InterPro" id="IPR008971">
    <property type="entry name" value="HSP40/DnaJ_pept-bd"/>
</dbReference>
<evidence type="ECO:0000313" key="2">
    <source>
        <dbReference type="EMBL" id="CCC96151.1"/>
    </source>
</evidence>
<dbReference type="Pfam" id="PF01556">
    <property type="entry name" value="DnaJ_C"/>
    <property type="match status" value="1"/>
</dbReference>
<dbReference type="GO" id="GO:0030544">
    <property type="term" value="F:Hsp70 protein binding"/>
    <property type="evidence" value="ECO:0007669"/>
    <property type="project" value="InterPro"/>
</dbReference>
<feature type="domain" description="Chaperone DnaJ C-terminal" evidence="1">
    <location>
        <begin position="1"/>
        <end position="114"/>
    </location>
</feature>
<dbReference type="FunFam" id="2.60.260.20:FF:000013">
    <property type="entry name" value="DnaJ subfamily B member 11"/>
    <property type="match status" value="1"/>
</dbReference>
<dbReference type="Gene3D" id="2.60.260.20">
    <property type="entry name" value="Urease metallochaperone UreE, N-terminal domain"/>
    <property type="match status" value="1"/>
</dbReference>
<dbReference type="GO" id="GO:0051082">
    <property type="term" value="F:unfolded protein binding"/>
    <property type="evidence" value="ECO:0007669"/>
    <property type="project" value="InterPro"/>
</dbReference>
<dbReference type="EMBL" id="HE575324">
    <property type="protein sequence ID" value="CCC96151.1"/>
    <property type="molecule type" value="Genomic_DNA"/>
</dbReference>
<dbReference type="AlphaFoldDB" id="G0V3C8"/>
<dbReference type="PANTHER" id="PTHR43888">
    <property type="entry name" value="DNAJ-LIKE-2, ISOFORM A-RELATED"/>
    <property type="match status" value="1"/>
</dbReference>
<sequence length="129" mass="14553">MPEGHVVTFEMEADESPDLIPGDLLLSVRTKPHPTFSRRSNNVDLDMKLVVSLKEALLGFKRRVKHLDGTEFSVSATGVTQYGTVIKVRGKGMPRYGAPMQHGDLYVEVLFDMPNMLSEEQKKDLREHL</sequence>
<dbReference type="InterPro" id="IPR044713">
    <property type="entry name" value="DNJA1/2-like"/>
</dbReference>
<accession>G0V3C8</accession>
<dbReference type="GO" id="GO:0006457">
    <property type="term" value="P:protein folding"/>
    <property type="evidence" value="ECO:0007669"/>
    <property type="project" value="InterPro"/>
</dbReference>
<dbReference type="InterPro" id="IPR002939">
    <property type="entry name" value="DnaJ_C"/>
</dbReference>
<dbReference type="SUPFAM" id="SSF49493">
    <property type="entry name" value="HSP40/DnaJ peptide-binding domain"/>
    <property type="match status" value="1"/>
</dbReference>
<protein>
    <recommendedName>
        <fullName evidence="1">Chaperone DnaJ C-terminal domain-containing protein</fullName>
    </recommendedName>
</protein>
<name>G0V3C8_TRYCI</name>
<dbReference type="CDD" id="cd10747">
    <property type="entry name" value="DnaJ_C"/>
    <property type="match status" value="1"/>
</dbReference>
<proteinExistence type="predicted"/>
<gene>
    <name evidence="2" type="ORF">TCIL3000_11_16630</name>
</gene>
<organism evidence="2">
    <name type="scientific">Trypanosoma congolense (strain IL3000)</name>
    <dbReference type="NCBI Taxonomy" id="1068625"/>
    <lineage>
        <taxon>Eukaryota</taxon>
        <taxon>Discoba</taxon>
        <taxon>Euglenozoa</taxon>
        <taxon>Kinetoplastea</taxon>
        <taxon>Metakinetoplastina</taxon>
        <taxon>Trypanosomatida</taxon>
        <taxon>Trypanosomatidae</taxon>
        <taxon>Trypanosoma</taxon>
        <taxon>Nannomonas</taxon>
    </lineage>
</organism>
<evidence type="ECO:0000259" key="1">
    <source>
        <dbReference type="Pfam" id="PF01556"/>
    </source>
</evidence>